<organism evidence="1">
    <name type="scientific">Tanacetum cinerariifolium</name>
    <name type="common">Dalmatian daisy</name>
    <name type="synonym">Chrysanthemum cinerariifolium</name>
    <dbReference type="NCBI Taxonomy" id="118510"/>
    <lineage>
        <taxon>Eukaryota</taxon>
        <taxon>Viridiplantae</taxon>
        <taxon>Streptophyta</taxon>
        <taxon>Embryophyta</taxon>
        <taxon>Tracheophyta</taxon>
        <taxon>Spermatophyta</taxon>
        <taxon>Magnoliopsida</taxon>
        <taxon>eudicotyledons</taxon>
        <taxon>Gunneridae</taxon>
        <taxon>Pentapetalae</taxon>
        <taxon>asterids</taxon>
        <taxon>campanulids</taxon>
        <taxon>Asterales</taxon>
        <taxon>Asteraceae</taxon>
        <taxon>Asteroideae</taxon>
        <taxon>Anthemideae</taxon>
        <taxon>Anthemidinae</taxon>
        <taxon>Tanacetum</taxon>
    </lineage>
</organism>
<reference evidence="1" key="1">
    <citation type="journal article" date="2019" name="Sci. Rep.">
        <title>Draft genome of Tanacetum cinerariifolium, the natural source of mosquito coil.</title>
        <authorList>
            <person name="Yamashiro T."/>
            <person name="Shiraishi A."/>
            <person name="Satake H."/>
            <person name="Nakayama K."/>
        </authorList>
    </citation>
    <scope>NUCLEOTIDE SEQUENCE</scope>
</reference>
<sequence length="166" mass="19424">MARMLKQILHMSKGITIKEGGKCNTRLEPLKLNRKDKKILNTNEITEPDHYTHDNSNGDDGYSYELIGVLLKHQHDDLKGDNHEGEKIKTQETIREKNEWKKALKDFMRQMVLVIRGIKAIKPYSIVKEPMFGIIYENDKFEKRFLAIDEIKKFSMDTLECVSSRI</sequence>
<gene>
    <name evidence="1" type="ORF">Tci_499976</name>
</gene>
<evidence type="ECO:0000313" key="1">
    <source>
        <dbReference type="EMBL" id="GEZ28003.1"/>
    </source>
</evidence>
<comment type="caution">
    <text evidence="1">The sequence shown here is derived from an EMBL/GenBank/DDBJ whole genome shotgun (WGS) entry which is preliminary data.</text>
</comment>
<dbReference type="EMBL" id="BKCJ010260452">
    <property type="protein sequence ID" value="GEZ28003.1"/>
    <property type="molecule type" value="Genomic_DNA"/>
</dbReference>
<protein>
    <submittedName>
        <fullName evidence="1">Uncharacterized protein</fullName>
    </submittedName>
</protein>
<proteinExistence type="predicted"/>
<name>A0A699IAW2_TANCI</name>
<accession>A0A699IAW2</accession>
<dbReference type="AlphaFoldDB" id="A0A699IAW2"/>